<dbReference type="GeneID" id="123439687"/>
<feature type="transmembrane region" description="Helical" evidence="1">
    <location>
        <begin position="79"/>
        <end position="97"/>
    </location>
</feature>
<name>A0A8I6WQR0_HORVV</name>
<dbReference type="KEGG" id="hvg:123439687"/>
<sequence length="115" mass="12931">MATIASRLLSRRTLTSATSKAAEHLPQGRRSWWSYLLGYNKPMPMTMPEAKKQLDPALYYYRKLLEKEQAAVDRTINRLHFGFAVVTLGSLLARFYLGDDPPESGRTATPISDGV</sequence>
<keyword evidence="1" id="KW-0812">Transmembrane</keyword>
<keyword evidence="1" id="KW-0472">Membrane</keyword>
<dbReference type="Proteomes" id="UP000011116">
    <property type="component" value="Chromosome 3H"/>
</dbReference>
<evidence type="ECO:0000313" key="3">
    <source>
        <dbReference type="Proteomes" id="UP000011116"/>
    </source>
</evidence>
<protein>
    <submittedName>
        <fullName evidence="2">Uncharacterized protein</fullName>
    </submittedName>
</protein>
<gene>
    <name evidence="2" type="primary">LOC123439687</name>
</gene>
<dbReference type="Gramene" id="HORVU.MOREX.r3.3HG0249570.1">
    <property type="protein sequence ID" value="HORVU.MOREX.r3.3HG0249570.1"/>
    <property type="gene ID" value="HORVU.MOREX.r3.3HG0249570"/>
</dbReference>
<dbReference type="RefSeq" id="XP_044972312.1">
    <property type="nucleotide sequence ID" value="XM_045116377.1"/>
</dbReference>
<keyword evidence="3" id="KW-1185">Reference proteome</keyword>
<organism evidence="2 3">
    <name type="scientific">Hordeum vulgare subsp. vulgare</name>
    <name type="common">Domesticated barley</name>
    <dbReference type="NCBI Taxonomy" id="112509"/>
    <lineage>
        <taxon>Eukaryota</taxon>
        <taxon>Viridiplantae</taxon>
        <taxon>Streptophyta</taxon>
        <taxon>Embryophyta</taxon>
        <taxon>Tracheophyta</taxon>
        <taxon>Spermatophyta</taxon>
        <taxon>Magnoliopsida</taxon>
        <taxon>Liliopsida</taxon>
        <taxon>Poales</taxon>
        <taxon>Poaceae</taxon>
        <taxon>BOP clade</taxon>
        <taxon>Pooideae</taxon>
        <taxon>Triticodae</taxon>
        <taxon>Triticeae</taxon>
        <taxon>Hordeinae</taxon>
        <taxon>Hordeum</taxon>
    </lineage>
</organism>
<dbReference type="AlphaFoldDB" id="A0A8I6WQR0"/>
<dbReference type="Gramene" id="HORVU.MOREX.r2.3HG0207250.1">
    <property type="protein sequence ID" value="HORVU.MOREX.r2.3HG0207250.1"/>
    <property type="gene ID" value="HORVU.MOREX.r2.3HG0207250"/>
</dbReference>
<accession>A0A8I6WQR0</accession>
<evidence type="ECO:0000256" key="1">
    <source>
        <dbReference type="SAM" id="Phobius"/>
    </source>
</evidence>
<dbReference type="EnsemblPlants" id="HORVU.MOREX.r3.3HG0249570.1">
    <property type="protein sequence ID" value="HORVU.MOREX.r3.3HG0249570.1"/>
    <property type="gene ID" value="HORVU.MOREX.r3.3HG0249570"/>
</dbReference>
<dbReference type="OrthoDB" id="10409314at2759"/>
<evidence type="ECO:0000313" key="2">
    <source>
        <dbReference type="EnsemblPlants" id="HORVU.MOREX.r3.3HG0249570.1"/>
    </source>
</evidence>
<reference evidence="2" key="3">
    <citation type="submission" date="2022-01" db="UniProtKB">
        <authorList>
            <consortium name="EnsemblPlants"/>
        </authorList>
    </citation>
    <scope>IDENTIFICATION</scope>
    <source>
        <strain evidence="2">subsp. vulgare</strain>
    </source>
</reference>
<proteinExistence type="predicted"/>
<keyword evidence="1" id="KW-1133">Transmembrane helix</keyword>
<reference evidence="3" key="1">
    <citation type="journal article" date="2012" name="Nature">
        <title>A physical, genetic and functional sequence assembly of the barley genome.</title>
        <authorList>
            <consortium name="The International Barley Genome Sequencing Consortium"/>
            <person name="Mayer K.F."/>
            <person name="Waugh R."/>
            <person name="Brown J.W."/>
            <person name="Schulman A."/>
            <person name="Langridge P."/>
            <person name="Platzer M."/>
            <person name="Fincher G.B."/>
            <person name="Muehlbauer G.J."/>
            <person name="Sato K."/>
            <person name="Close T.J."/>
            <person name="Wise R.P."/>
            <person name="Stein N."/>
        </authorList>
    </citation>
    <scope>NUCLEOTIDE SEQUENCE [LARGE SCALE GENOMIC DNA]</scope>
    <source>
        <strain evidence="3">cv. Morex</strain>
    </source>
</reference>
<reference evidence="2" key="2">
    <citation type="submission" date="2020-10" db="EMBL/GenBank/DDBJ databases">
        <authorList>
            <person name="Scholz U."/>
            <person name="Mascher M."/>
            <person name="Fiebig A."/>
        </authorList>
    </citation>
    <scope>NUCLEOTIDE SEQUENCE [LARGE SCALE GENOMIC DNA]</scope>
    <source>
        <strain evidence="2">cv. Morex</strain>
    </source>
</reference>